<sequence length="91" mass="10350">MLKWALTFCFLPYLKLVNLFKARLARLMLLDILLSRLTEVVFSKVCFFFSTRLKLISFDVSISSTNVALFGVISLAEHRLHAPNDKVKASA</sequence>
<protein>
    <submittedName>
        <fullName evidence="1">Uncharacterized protein</fullName>
    </submittedName>
</protein>
<gene>
    <name evidence="1" type="ORF">DKT75_16830</name>
</gene>
<dbReference type="Proteomes" id="UP000245506">
    <property type="component" value="Unassembled WGS sequence"/>
</dbReference>
<evidence type="ECO:0000313" key="2">
    <source>
        <dbReference type="Proteomes" id="UP000245506"/>
    </source>
</evidence>
<evidence type="ECO:0000313" key="1">
    <source>
        <dbReference type="EMBL" id="PWQ94199.1"/>
    </source>
</evidence>
<name>A0A317C7A9_9GAMM</name>
<reference evidence="1 2" key="1">
    <citation type="submission" date="2018-05" db="EMBL/GenBank/DDBJ databases">
        <title>Leucothrix arctica sp. nov., isolated from Arctic seawater.</title>
        <authorList>
            <person name="Choi A."/>
            <person name="Baek K."/>
        </authorList>
    </citation>
    <scope>NUCLEOTIDE SEQUENCE [LARGE SCALE GENOMIC DNA]</scope>
    <source>
        <strain evidence="1 2">IMCC9719</strain>
    </source>
</reference>
<accession>A0A317C7A9</accession>
<dbReference type="EMBL" id="QGKL01000041">
    <property type="protein sequence ID" value="PWQ94199.1"/>
    <property type="molecule type" value="Genomic_DNA"/>
</dbReference>
<organism evidence="1 2">
    <name type="scientific">Leucothrix arctica</name>
    <dbReference type="NCBI Taxonomy" id="1481894"/>
    <lineage>
        <taxon>Bacteria</taxon>
        <taxon>Pseudomonadati</taxon>
        <taxon>Pseudomonadota</taxon>
        <taxon>Gammaproteobacteria</taxon>
        <taxon>Thiotrichales</taxon>
        <taxon>Thiotrichaceae</taxon>
        <taxon>Leucothrix</taxon>
    </lineage>
</organism>
<comment type="caution">
    <text evidence="1">The sequence shown here is derived from an EMBL/GenBank/DDBJ whole genome shotgun (WGS) entry which is preliminary data.</text>
</comment>
<keyword evidence="2" id="KW-1185">Reference proteome</keyword>
<proteinExistence type="predicted"/>
<dbReference type="AlphaFoldDB" id="A0A317C7A9"/>